<comment type="catalytic activity">
    <reaction evidence="1 7">
        <text>beta-D-fructose 1-phosphate + H2O = D-fructose + phosphate</text>
        <dbReference type="Rhea" id="RHEA:35603"/>
        <dbReference type="ChEBI" id="CHEBI:15377"/>
        <dbReference type="ChEBI" id="CHEBI:37721"/>
        <dbReference type="ChEBI" id="CHEBI:43474"/>
        <dbReference type="ChEBI" id="CHEBI:138881"/>
    </reaction>
</comment>
<evidence type="ECO:0000256" key="3">
    <source>
        <dbReference type="ARBA" id="ARBA00022723"/>
    </source>
</evidence>
<accession>A0A0G4KUK9</accession>
<reference evidence="9 10" key="1">
    <citation type="submission" date="2015-05" db="EMBL/GenBank/DDBJ databases">
        <authorList>
            <person name="Wang D.B."/>
            <person name="Wang M."/>
        </authorList>
    </citation>
    <scope>NUCLEOTIDE SEQUENCE [LARGE SCALE GENOMIC DNA]</scope>
    <source>
        <strain evidence="9">VL1</strain>
    </source>
</reference>
<comment type="function">
    <text evidence="7">Metal-dependent phosphatase that shows phosphatase activity against several substrates, including fructose-1-phosphate and fructose-6-phosphate. Its preference for fructose-1-phosphate, a strong glycating agent that causes DNA damage rather than a canonical yeast metabolite, suggests a damage-control function in hexose phosphate metabolism.</text>
</comment>
<evidence type="ECO:0000256" key="2">
    <source>
        <dbReference type="ARBA" id="ARBA00009519"/>
    </source>
</evidence>
<evidence type="ECO:0000259" key="8">
    <source>
        <dbReference type="Pfam" id="PF01937"/>
    </source>
</evidence>
<evidence type="ECO:0000256" key="7">
    <source>
        <dbReference type="RuleBase" id="RU367030"/>
    </source>
</evidence>
<keyword evidence="4 7" id="KW-0378">Hydrolase</keyword>
<dbReference type="AlphaFoldDB" id="A0A0G4KUK9"/>
<protein>
    <recommendedName>
        <fullName evidence="7">Sugar phosphate phosphatase</fullName>
        <ecNumber evidence="7">3.1.3.-</ecNumber>
    </recommendedName>
</protein>
<dbReference type="EMBL" id="CVQH01004669">
    <property type="protein sequence ID" value="CRK13484.1"/>
    <property type="molecule type" value="Genomic_DNA"/>
</dbReference>
<dbReference type="InterPro" id="IPR039763">
    <property type="entry name" value="ARMT1"/>
</dbReference>
<proteinExistence type="inferred from homology"/>
<dbReference type="SUPFAM" id="SSF111321">
    <property type="entry name" value="AF1104-like"/>
    <property type="match status" value="1"/>
</dbReference>
<dbReference type="STRING" id="100787.A0A0G4KUK9"/>
<evidence type="ECO:0000256" key="5">
    <source>
        <dbReference type="ARBA" id="ARBA00023211"/>
    </source>
</evidence>
<dbReference type="Pfam" id="PF01937">
    <property type="entry name" value="ARMT1-like_dom"/>
    <property type="match status" value="1"/>
</dbReference>
<evidence type="ECO:0000256" key="1">
    <source>
        <dbReference type="ARBA" id="ARBA00001326"/>
    </source>
</evidence>
<evidence type="ECO:0000256" key="6">
    <source>
        <dbReference type="ARBA" id="ARBA00048809"/>
    </source>
</evidence>
<dbReference type="PANTHER" id="PTHR12260:SF6">
    <property type="entry name" value="DAMAGE-CONTROL PHOSPHATASE ARMT1"/>
    <property type="match status" value="1"/>
</dbReference>
<sequence>MNLLSCNQIMLMSVSTPRCPAIRPLRMAFVLRTFCPSRASCVITSQTLKMPISYSTGEKRSFGWVTARERWPVIITQAIDDLYRSVSDSEDGEKKTEGKAVTEKIARLKYEAQHDRPLTPIDDDGQPDVKLYNDELASLGEPTWLNTPWLFCECYLFRRISTYFKLSTHWKNYDVFARQKIKTFRSSRPAVLELAARFKGLVQQLEANGSATQDEEAGKLLFAEMCEICLWGNATDLSLLTSLTYEDIQKLQGSEARKASEKNILANDLPAAYAVLQKAVAEGKKERRVDIVLDNAGFELYVDLILAGYLLSAGLATHIVLHPKSIPWFVSDVLPGDFAALLGAIASPKRFYETPSAEEELQGKTPEPLSDADQQSLAFLFGELTKYHAEGQLLLRPNRFWTHAGNFWRLPEEAPELYEDLKGSELVVFKGDLNYRKLTGDADWDPTTPFPEAIKTLGPGSGLNVLALRTCKADVVVGLPAGKDEELRALEGGGGDSGARKWAWNGKWAVVSFSQGK</sequence>
<dbReference type="GO" id="GO:0005634">
    <property type="term" value="C:nucleus"/>
    <property type="evidence" value="ECO:0007669"/>
    <property type="project" value="TreeGrafter"/>
</dbReference>
<gene>
    <name evidence="9" type="ORF">BN1708_010824</name>
</gene>
<evidence type="ECO:0000256" key="4">
    <source>
        <dbReference type="ARBA" id="ARBA00022801"/>
    </source>
</evidence>
<comment type="cofactor">
    <cofactor evidence="7">
        <name>Mn(2+)</name>
        <dbReference type="ChEBI" id="CHEBI:29035"/>
    </cofactor>
    <cofactor evidence="7">
        <name>Ni(2+)</name>
        <dbReference type="ChEBI" id="CHEBI:49786"/>
    </cofactor>
</comment>
<dbReference type="InterPro" id="IPR002791">
    <property type="entry name" value="ARMT1-like_metal-bd"/>
</dbReference>
<dbReference type="GO" id="GO:0103026">
    <property type="term" value="F:fructose-1-phosphatase activity"/>
    <property type="evidence" value="ECO:0007669"/>
    <property type="project" value="RHEA"/>
</dbReference>
<comment type="domain">
    <text evidence="7">Subfamily III proteins have a conserved RTxK motif about 40-50 residues from the C-terminus; the threonine may be replaced by serine or cysteine.</text>
</comment>
<dbReference type="Proteomes" id="UP000044602">
    <property type="component" value="Unassembled WGS sequence"/>
</dbReference>
<dbReference type="GO" id="GO:0097023">
    <property type="term" value="F:fructose 6-phosphate aldolase activity"/>
    <property type="evidence" value="ECO:0007669"/>
    <property type="project" value="RHEA"/>
</dbReference>
<dbReference type="EC" id="3.1.3.-" evidence="7"/>
<evidence type="ECO:0000313" key="9">
    <source>
        <dbReference type="EMBL" id="CRK13484.1"/>
    </source>
</evidence>
<dbReference type="FunFam" id="1.20.930.60:FF:000002">
    <property type="entry name" value="Protein-glutamate O-methyltransferase C1393.13"/>
    <property type="match status" value="1"/>
</dbReference>
<dbReference type="InterPro" id="IPR036075">
    <property type="entry name" value="ARMT-1-like_metal-bd_sf"/>
</dbReference>
<dbReference type="GO" id="GO:0046872">
    <property type="term" value="F:metal ion binding"/>
    <property type="evidence" value="ECO:0007669"/>
    <property type="project" value="UniProtKB-UniRule"/>
</dbReference>
<keyword evidence="3 7" id="KW-0479">Metal-binding</keyword>
<comment type="catalytic activity">
    <reaction evidence="6 7">
        <text>beta-D-fructose 6-phosphate = dihydroxyacetone + D-glyceraldehyde 3-phosphate</text>
        <dbReference type="Rhea" id="RHEA:28002"/>
        <dbReference type="ChEBI" id="CHEBI:16016"/>
        <dbReference type="ChEBI" id="CHEBI:57634"/>
        <dbReference type="ChEBI" id="CHEBI:59776"/>
    </reaction>
</comment>
<dbReference type="Gene3D" id="3.40.50.10880">
    <property type="entry name" value="Uncharacterised protein PF01937, DUF89, domain 3"/>
    <property type="match status" value="1"/>
</dbReference>
<comment type="similarity">
    <text evidence="2 7">Belongs to the damage-control phosphatase family. Sugar phosphate phosphatase III subfamily.</text>
</comment>
<keyword evidence="5 7" id="KW-0464">Manganese</keyword>
<dbReference type="PANTHER" id="PTHR12260">
    <property type="entry name" value="DAMAGE-CONTROL PHOSPHATASE ARMT1"/>
    <property type="match status" value="1"/>
</dbReference>
<name>A0A0G4KUK9_VERLO</name>
<evidence type="ECO:0000313" key="10">
    <source>
        <dbReference type="Proteomes" id="UP000044602"/>
    </source>
</evidence>
<dbReference type="Gene3D" id="1.20.930.60">
    <property type="match status" value="1"/>
</dbReference>
<feature type="domain" description="Damage-control phosphatase ARMT1-like metal-binding" evidence="8">
    <location>
        <begin position="66"/>
        <end position="486"/>
    </location>
</feature>
<keyword evidence="10" id="KW-1185">Reference proteome</keyword>
<organism evidence="9 10">
    <name type="scientific">Verticillium longisporum</name>
    <name type="common">Verticillium dahliae var. longisporum</name>
    <dbReference type="NCBI Taxonomy" id="100787"/>
    <lineage>
        <taxon>Eukaryota</taxon>
        <taxon>Fungi</taxon>
        <taxon>Dikarya</taxon>
        <taxon>Ascomycota</taxon>
        <taxon>Pezizomycotina</taxon>
        <taxon>Sordariomycetes</taxon>
        <taxon>Hypocreomycetidae</taxon>
        <taxon>Glomerellales</taxon>
        <taxon>Plectosphaerellaceae</taxon>
        <taxon>Verticillium</taxon>
    </lineage>
</organism>
<dbReference type="GO" id="GO:0006974">
    <property type="term" value="P:DNA damage response"/>
    <property type="evidence" value="ECO:0007669"/>
    <property type="project" value="TreeGrafter"/>
</dbReference>